<dbReference type="InterPro" id="IPR051804">
    <property type="entry name" value="Carb_Metab_Reg_Kinase/Isom"/>
</dbReference>
<dbReference type="InterPro" id="IPR046457">
    <property type="entry name" value="PMI_typeI_cat"/>
</dbReference>
<feature type="active site" evidence="4">
    <location>
        <position position="190"/>
    </location>
</feature>
<keyword evidence="1 3" id="KW-0479">Metal-binding</keyword>
<dbReference type="Pfam" id="PF20511">
    <property type="entry name" value="PMI_typeI_cat"/>
    <property type="match status" value="1"/>
</dbReference>
<dbReference type="GO" id="GO:0004476">
    <property type="term" value="F:mannose-6-phosphate isomerase activity"/>
    <property type="evidence" value="ECO:0007669"/>
    <property type="project" value="InterPro"/>
</dbReference>
<proteinExistence type="predicted"/>
<dbReference type="CDD" id="cd07010">
    <property type="entry name" value="cupin_PMI_type_I_N_bac"/>
    <property type="match status" value="1"/>
</dbReference>
<sequence>MMTSAGCILGDMTSINTPFRLEPKFSERIWGRRTLAPWYPDVEVKELIGEAWLSGPESVILTGDDRGKMLAEVAPNFPLLVKILFPEEKLSVQVHPNDAEAQAIGQARGKTECWYVLDADPGATVALGIKPGVTLEQLRASGPAGTMEDLIEMVPVSVGDMVFVDAGTVHAIGPGVTLLEVQQTSDITYRLYDYGRPREMHLEQGLAVTKLKTTAGKRAPRPMDGFVRLIEERYFVVDRFEIVAETVVEFAGIGCLVGLSGKAVVHGADGSEVELVPGQAVICPIGTVTVSGAAGFVRCVAPEA</sequence>
<feature type="domain" description="Phosphomannose isomerase type I catalytic" evidence="5">
    <location>
        <begin position="72"/>
        <end position="105"/>
    </location>
</feature>
<dbReference type="Proteomes" id="UP000199024">
    <property type="component" value="Unassembled WGS sequence"/>
</dbReference>
<accession>A0A1I6MEI4</accession>
<comment type="cofactor">
    <cofactor evidence="3">
        <name>Zn(2+)</name>
        <dbReference type="ChEBI" id="CHEBI:29105"/>
    </cofactor>
    <text evidence="3">Binds 1 zinc ion per subunit.</text>
</comment>
<dbReference type="GO" id="GO:0008270">
    <property type="term" value="F:zinc ion binding"/>
    <property type="evidence" value="ECO:0007669"/>
    <property type="project" value="InterPro"/>
</dbReference>
<evidence type="ECO:0000259" key="5">
    <source>
        <dbReference type="Pfam" id="PF20511"/>
    </source>
</evidence>
<evidence type="ECO:0000256" key="1">
    <source>
        <dbReference type="ARBA" id="ARBA00022723"/>
    </source>
</evidence>
<dbReference type="SUPFAM" id="SSF51182">
    <property type="entry name" value="RmlC-like cupins"/>
    <property type="match status" value="1"/>
</dbReference>
<evidence type="ECO:0000256" key="4">
    <source>
        <dbReference type="PIRSR" id="PIRSR036894-2"/>
    </source>
</evidence>
<feature type="binding site" evidence="3">
    <location>
        <position position="112"/>
    </location>
    <ligand>
        <name>Zn(2+)</name>
        <dbReference type="ChEBI" id="CHEBI:29105"/>
    </ligand>
</feature>
<keyword evidence="2 3" id="KW-0862">Zinc</keyword>
<evidence type="ECO:0000313" key="6">
    <source>
        <dbReference type="EMBL" id="SFS14043.1"/>
    </source>
</evidence>
<reference evidence="6 7" key="1">
    <citation type="submission" date="2016-10" db="EMBL/GenBank/DDBJ databases">
        <authorList>
            <person name="de Groot N.N."/>
        </authorList>
    </citation>
    <scope>NUCLEOTIDE SEQUENCE [LARGE SCALE GENOMIC DNA]</scope>
    <source>
        <strain evidence="6 7">DSM 21001</strain>
    </source>
</reference>
<dbReference type="InterPro" id="IPR014710">
    <property type="entry name" value="RmlC-like_jellyroll"/>
</dbReference>
<protein>
    <submittedName>
        <fullName evidence="6">Mannose-6-phosphate isomerase, type 1</fullName>
    </submittedName>
</protein>
<dbReference type="InterPro" id="IPR014628">
    <property type="entry name" value="Man6P_isomerase_Firm_short"/>
</dbReference>
<dbReference type="PIRSF" id="PIRSF036894">
    <property type="entry name" value="PMI_Firm_short"/>
    <property type="match status" value="1"/>
</dbReference>
<dbReference type="GO" id="GO:0005975">
    <property type="term" value="P:carbohydrate metabolic process"/>
    <property type="evidence" value="ECO:0007669"/>
    <property type="project" value="InterPro"/>
</dbReference>
<dbReference type="AlphaFoldDB" id="A0A1I6MEI4"/>
<dbReference type="EMBL" id="FOZL01000001">
    <property type="protein sequence ID" value="SFS14043.1"/>
    <property type="molecule type" value="Genomic_DNA"/>
</dbReference>
<evidence type="ECO:0000313" key="7">
    <source>
        <dbReference type="Proteomes" id="UP000199024"/>
    </source>
</evidence>
<name>A0A1I6MEI4_9BACT</name>
<keyword evidence="7" id="KW-1185">Reference proteome</keyword>
<dbReference type="Gene3D" id="2.60.120.10">
    <property type="entry name" value="Jelly Rolls"/>
    <property type="match status" value="1"/>
</dbReference>
<gene>
    <name evidence="6" type="ORF">SAMN05421771_2451</name>
</gene>
<feature type="binding site" evidence="3">
    <location>
        <position position="95"/>
    </location>
    <ligand>
        <name>Zn(2+)</name>
        <dbReference type="ChEBI" id="CHEBI:29105"/>
    </ligand>
</feature>
<dbReference type="PANTHER" id="PTHR42742:SF3">
    <property type="entry name" value="FRUCTOKINASE"/>
    <property type="match status" value="1"/>
</dbReference>
<organism evidence="6 7">
    <name type="scientific">Granulicella pectinivorans</name>
    <dbReference type="NCBI Taxonomy" id="474950"/>
    <lineage>
        <taxon>Bacteria</taxon>
        <taxon>Pseudomonadati</taxon>
        <taxon>Acidobacteriota</taxon>
        <taxon>Terriglobia</taxon>
        <taxon>Terriglobales</taxon>
        <taxon>Acidobacteriaceae</taxon>
        <taxon>Granulicella</taxon>
    </lineage>
</organism>
<evidence type="ECO:0000256" key="3">
    <source>
        <dbReference type="PIRSR" id="PIRSR036894-1"/>
    </source>
</evidence>
<keyword evidence="6" id="KW-0413">Isomerase</keyword>
<dbReference type="InterPro" id="IPR011051">
    <property type="entry name" value="RmlC_Cupin_sf"/>
</dbReference>
<feature type="binding site" evidence="3">
    <location>
        <position position="170"/>
    </location>
    <ligand>
        <name>Zn(2+)</name>
        <dbReference type="ChEBI" id="CHEBI:29105"/>
    </ligand>
</feature>
<dbReference type="STRING" id="474950.SAMN05421771_2451"/>
<evidence type="ECO:0000256" key="2">
    <source>
        <dbReference type="ARBA" id="ARBA00022833"/>
    </source>
</evidence>
<dbReference type="PANTHER" id="PTHR42742">
    <property type="entry name" value="TRANSCRIPTIONAL REPRESSOR MPRA"/>
    <property type="match status" value="1"/>
</dbReference>